<gene>
    <name evidence="3" type="ORF">g.5076</name>
</gene>
<proteinExistence type="predicted"/>
<feature type="non-terminal residue" evidence="3">
    <location>
        <position position="117"/>
    </location>
</feature>
<keyword evidence="2" id="KW-0812">Transmembrane</keyword>
<name>A0A1B6K3A0_9HEMI</name>
<dbReference type="EMBL" id="GECU01001774">
    <property type="protein sequence ID" value="JAT05933.1"/>
    <property type="molecule type" value="Transcribed_RNA"/>
</dbReference>
<reference evidence="3" key="1">
    <citation type="submission" date="2015-11" db="EMBL/GenBank/DDBJ databases">
        <title>De novo transcriptome assembly of four potential Pierce s Disease insect vectors from Arizona vineyards.</title>
        <authorList>
            <person name="Tassone E.E."/>
        </authorList>
    </citation>
    <scope>NUCLEOTIDE SEQUENCE</scope>
</reference>
<feature type="region of interest" description="Disordered" evidence="1">
    <location>
        <begin position="60"/>
        <end position="117"/>
    </location>
</feature>
<dbReference type="AlphaFoldDB" id="A0A1B6K3A0"/>
<sequence>MVLRCRAIFTLDTNTPHTSQLLELAIIVYLVTGTATITVQYNHKVRVASREKLYVLGQPLLGQGHTTSTQRSMTPLPPPPPRPQRSMTPLPPPPPCPQRSMTPLPPPPPCPQRSMTP</sequence>
<evidence type="ECO:0000256" key="1">
    <source>
        <dbReference type="SAM" id="MobiDB-lite"/>
    </source>
</evidence>
<keyword evidence="2" id="KW-1133">Transmembrane helix</keyword>
<evidence type="ECO:0000313" key="3">
    <source>
        <dbReference type="EMBL" id="JAT05933.1"/>
    </source>
</evidence>
<feature type="transmembrane region" description="Helical" evidence="2">
    <location>
        <begin position="20"/>
        <end position="41"/>
    </location>
</feature>
<organism evidence="3">
    <name type="scientific">Homalodisca liturata</name>
    <dbReference type="NCBI Taxonomy" id="320908"/>
    <lineage>
        <taxon>Eukaryota</taxon>
        <taxon>Metazoa</taxon>
        <taxon>Ecdysozoa</taxon>
        <taxon>Arthropoda</taxon>
        <taxon>Hexapoda</taxon>
        <taxon>Insecta</taxon>
        <taxon>Pterygota</taxon>
        <taxon>Neoptera</taxon>
        <taxon>Paraneoptera</taxon>
        <taxon>Hemiptera</taxon>
        <taxon>Auchenorrhyncha</taxon>
        <taxon>Membracoidea</taxon>
        <taxon>Cicadellidae</taxon>
        <taxon>Cicadellinae</taxon>
        <taxon>Proconiini</taxon>
        <taxon>Homalodisca</taxon>
    </lineage>
</organism>
<accession>A0A1B6K3A0</accession>
<protein>
    <submittedName>
        <fullName evidence="3">Uncharacterized protein</fullName>
    </submittedName>
</protein>
<feature type="compositionally biased region" description="Pro residues" evidence="1">
    <location>
        <begin position="75"/>
        <end position="111"/>
    </location>
</feature>
<keyword evidence="2" id="KW-0472">Membrane</keyword>
<evidence type="ECO:0000256" key="2">
    <source>
        <dbReference type="SAM" id="Phobius"/>
    </source>
</evidence>